<dbReference type="AlphaFoldDB" id="A0A6I4TEC3"/>
<dbReference type="OrthoDB" id="7391705at2"/>
<keyword evidence="1" id="KW-0472">Membrane</keyword>
<feature type="transmembrane region" description="Helical" evidence="1">
    <location>
        <begin position="26"/>
        <end position="46"/>
    </location>
</feature>
<dbReference type="RefSeq" id="WP_160611055.1">
    <property type="nucleotide sequence ID" value="NZ_WTZA01000001.1"/>
</dbReference>
<evidence type="ECO:0000313" key="2">
    <source>
        <dbReference type="EMBL" id="MXO75413.1"/>
    </source>
</evidence>
<name>A0A6I4TEC3_9SPHN</name>
<evidence type="ECO:0000256" key="1">
    <source>
        <dbReference type="SAM" id="Phobius"/>
    </source>
</evidence>
<accession>A0A6I4TEC3</accession>
<sequence>MTTPSPLDDPAMSAFAWRRWKRMMKVMGAVSAVVVIAVVAYLWIALPGISVHFYIAAGLGVGISMVLMSALMGLVFMSNGTGHDDAVADPLRED</sequence>
<keyword evidence="3" id="KW-1185">Reference proteome</keyword>
<proteinExistence type="predicted"/>
<evidence type="ECO:0008006" key="4">
    <source>
        <dbReference type="Google" id="ProtNLM"/>
    </source>
</evidence>
<reference evidence="2 3" key="1">
    <citation type="submission" date="2019-12" db="EMBL/GenBank/DDBJ databases">
        <title>Genomic-based taxomic classification of the family Erythrobacteraceae.</title>
        <authorList>
            <person name="Xu L."/>
        </authorList>
    </citation>
    <scope>NUCLEOTIDE SEQUENCE [LARGE SCALE GENOMIC DNA]</scope>
    <source>
        <strain evidence="2 3">100921-2</strain>
    </source>
</reference>
<feature type="transmembrane region" description="Helical" evidence="1">
    <location>
        <begin position="52"/>
        <end position="76"/>
    </location>
</feature>
<keyword evidence="1" id="KW-0812">Transmembrane</keyword>
<dbReference type="Proteomes" id="UP000439522">
    <property type="component" value="Unassembled WGS sequence"/>
</dbReference>
<comment type="caution">
    <text evidence="2">The sequence shown here is derived from an EMBL/GenBank/DDBJ whole genome shotgun (WGS) entry which is preliminary data.</text>
</comment>
<protein>
    <recommendedName>
        <fullName evidence="4">DUF485 domain-containing protein</fullName>
    </recommendedName>
</protein>
<evidence type="ECO:0000313" key="3">
    <source>
        <dbReference type="Proteomes" id="UP000439522"/>
    </source>
</evidence>
<organism evidence="2 3">
    <name type="scientific">Tsuneonella aeria</name>
    <dbReference type="NCBI Taxonomy" id="1837929"/>
    <lineage>
        <taxon>Bacteria</taxon>
        <taxon>Pseudomonadati</taxon>
        <taxon>Pseudomonadota</taxon>
        <taxon>Alphaproteobacteria</taxon>
        <taxon>Sphingomonadales</taxon>
        <taxon>Erythrobacteraceae</taxon>
        <taxon>Tsuneonella</taxon>
    </lineage>
</organism>
<keyword evidence="1" id="KW-1133">Transmembrane helix</keyword>
<dbReference type="EMBL" id="WTZA01000001">
    <property type="protein sequence ID" value="MXO75413.1"/>
    <property type="molecule type" value="Genomic_DNA"/>
</dbReference>
<gene>
    <name evidence="2" type="ORF">GRI40_09325</name>
</gene>